<dbReference type="CDD" id="cd06861">
    <property type="entry name" value="PX_Vps5p"/>
    <property type="match status" value="1"/>
</dbReference>
<comment type="subcellular location">
    <subcellularLocation>
        <location evidence="2">Cytoplasm</location>
    </subcellularLocation>
    <subcellularLocation>
        <location evidence="3">Golgi apparatus</location>
    </subcellularLocation>
    <subcellularLocation>
        <location evidence="1">Membrane</location>
        <topology evidence="1">Peripheral membrane protein</topology>
        <orientation evidence="1">Cytoplasmic side</orientation>
    </subcellularLocation>
</comment>
<dbReference type="OrthoDB" id="271164at2759"/>
<feature type="region of interest" description="Disordered" evidence="12">
    <location>
        <begin position="555"/>
        <end position="608"/>
    </location>
</feature>
<dbReference type="InterPro" id="IPR027267">
    <property type="entry name" value="AH/BAR_dom_sf"/>
</dbReference>
<feature type="compositionally biased region" description="Basic residues" evidence="12">
    <location>
        <begin position="52"/>
        <end position="61"/>
    </location>
</feature>
<evidence type="ECO:0000259" key="13">
    <source>
        <dbReference type="PROSITE" id="PS50195"/>
    </source>
</evidence>
<dbReference type="Gene3D" id="3.30.1520.10">
    <property type="entry name" value="Phox-like domain"/>
    <property type="match status" value="1"/>
</dbReference>
<dbReference type="Gene3D" id="1.20.1270.60">
    <property type="entry name" value="Arfaptin homology (AH) domain/BAR domain"/>
    <property type="match status" value="1"/>
</dbReference>
<feature type="compositionally biased region" description="Low complexity" evidence="12">
    <location>
        <begin position="113"/>
        <end position="127"/>
    </location>
</feature>
<evidence type="ECO:0000256" key="5">
    <source>
        <dbReference type="ARBA" id="ARBA00022448"/>
    </source>
</evidence>
<evidence type="ECO:0000256" key="3">
    <source>
        <dbReference type="ARBA" id="ARBA00004555"/>
    </source>
</evidence>
<keyword evidence="5" id="KW-0813">Transport</keyword>
<evidence type="ECO:0000256" key="8">
    <source>
        <dbReference type="ARBA" id="ARBA00022927"/>
    </source>
</evidence>
<reference evidence="16" key="2">
    <citation type="submission" date="2020-04" db="EMBL/GenBank/DDBJ databases">
        <authorList>
            <consortium name="NCBI Genome Project"/>
        </authorList>
    </citation>
    <scope>NUCLEOTIDE SEQUENCE</scope>
    <source>
        <strain evidence="16">CBS 781.70</strain>
    </source>
</reference>
<dbReference type="EMBL" id="ML975151">
    <property type="protein sequence ID" value="KAF1815446.1"/>
    <property type="molecule type" value="Genomic_DNA"/>
</dbReference>
<evidence type="ECO:0000256" key="6">
    <source>
        <dbReference type="ARBA" id="ARBA00022490"/>
    </source>
</evidence>
<evidence type="ECO:0000256" key="9">
    <source>
        <dbReference type="ARBA" id="ARBA00023034"/>
    </source>
</evidence>
<feature type="region of interest" description="Disordered" evidence="12">
    <location>
        <begin position="1"/>
        <end position="129"/>
    </location>
</feature>
<keyword evidence="9" id="KW-0333">Golgi apparatus</keyword>
<evidence type="ECO:0000256" key="4">
    <source>
        <dbReference type="ARBA" id="ARBA00010883"/>
    </source>
</evidence>
<dbReference type="Pfam" id="PF09325">
    <property type="entry name" value="Vps5"/>
    <property type="match status" value="1"/>
</dbReference>
<keyword evidence="15" id="KW-1185">Reference proteome</keyword>
<gene>
    <name evidence="14 16" type="ORF">P152DRAFT_455153</name>
</gene>
<evidence type="ECO:0000256" key="10">
    <source>
        <dbReference type="ARBA" id="ARBA00023136"/>
    </source>
</evidence>
<dbReference type="InterPro" id="IPR036871">
    <property type="entry name" value="PX_dom_sf"/>
</dbReference>
<dbReference type="FunFam" id="1.20.1270.60:FF:000022">
    <property type="entry name" value="Sorting nexin 3 protein"/>
    <property type="match status" value="1"/>
</dbReference>
<keyword evidence="10" id="KW-0472">Membrane</keyword>
<dbReference type="Proteomes" id="UP000504638">
    <property type="component" value="Unplaced"/>
</dbReference>
<keyword evidence="11" id="KW-0175">Coiled coil</keyword>
<dbReference type="InterPro" id="IPR015404">
    <property type="entry name" value="Vps5_C"/>
</dbReference>
<keyword evidence="8" id="KW-0653">Protein transport</keyword>
<feature type="region of interest" description="Disordered" evidence="12">
    <location>
        <begin position="149"/>
        <end position="168"/>
    </location>
</feature>
<sequence length="608" mass="67063">MDLGHDDSPWGDEPPRSTSSQSIPKTSEDSTQSLESSTATTTSTDDAAPRSGRSRGHRPVKRFGTQPTRLEAIDDASDPLGPLGDSFVAPEAEGPPAPPLKEQSSAATPVRPAPKATVPSSSATSSVRGMMESVNLDDEVEEDISSRAGARIPPPVQPAEATTGLRRQVQPSVSVSEAAKPSFYIIVGDPHKVGDLTSSHTVYQVRTKTTSKAYRNPEFEVSRRYRDFLWLYTQLHNNSPGIVVPPPPEKQALNRFDVNFVESRRQALERMLNKIAAHPILQHDGDLKLFLESESFTVDIKHKERKDPGLGESKGVMASIGFSVGSGSKFIEHDDWFHDRKVYLDALENQLRALQKTTDIVVGQRRTLAEACLEFSTSLSSLSAVELSPSLSGPLAALSDVQMRIRELCDRQAQQDMLTLGIVIDEYIRLIGSVKMAFGQRQKAYHTWHAAESELQKRRQSQEKLLRQGRSQQDKITQLQAEVADVERKVHQARLLFEDMGRLMRAELEKFEREKVEDFKSGVETYLESAVEAQKELIEIWETYLMQLDADDDGVPFGHPGVPAGIVAEPPKPTSSSDDRPQSKDTVSSEGDETISAAAPVAVDDPHV</sequence>
<dbReference type="RefSeq" id="XP_033537077.1">
    <property type="nucleotide sequence ID" value="XM_033678737.1"/>
</dbReference>
<dbReference type="SUPFAM" id="SSF103657">
    <property type="entry name" value="BAR/IMD domain-like"/>
    <property type="match status" value="1"/>
</dbReference>
<keyword evidence="6" id="KW-0963">Cytoplasm</keyword>
<dbReference type="GO" id="GO:0005768">
    <property type="term" value="C:endosome"/>
    <property type="evidence" value="ECO:0007669"/>
    <property type="project" value="TreeGrafter"/>
</dbReference>
<dbReference type="SMART" id="SM00312">
    <property type="entry name" value="PX"/>
    <property type="match status" value="1"/>
</dbReference>
<evidence type="ECO:0000313" key="15">
    <source>
        <dbReference type="Proteomes" id="UP000504638"/>
    </source>
</evidence>
<evidence type="ECO:0000313" key="14">
    <source>
        <dbReference type="EMBL" id="KAF1815446.1"/>
    </source>
</evidence>
<proteinExistence type="inferred from homology"/>
<dbReference type="GO" id="GO:0015031">
    <property type="term" value="P:protein transport"/>
    <property type="evidence" value="ECO:0007669"/>
    <property type="project" value="UniProtKB-KW"/>
</dbReference>
<evidence type="ECO:0000313" key="16">
    <source>
        <dbReference type="RefSeq" id="XP_033537077.1"/>
    </source>
</evidence>
<feature type="coiled-coil region" evidence="11">
    <location>
        <begin position="469"/>
        <end position="496"/>
    </location>
</feature>
<dbReference type="FunFam" id="3.30.1520.10:FF:000013">
    <property type="entry name" value="Putative Sorting nexin 3"/>
    <property type="match status" value="1"/>
</dbReference>
<evidence type="ECO:0000256" key="11">
    <source>
        <dbReference type="SAM" id="Coils"/>
    </source>
</evidence>
<reference evidence="16" key="3">
    <citation type="submission" date="2025-04" db="UniProtKB">
        <authorList>
            <consortium name="RefSeq"/>
        </authorList>
    </citation>
    <scope>IDENTIFICATION</scope>
    <source>
        <strain evidence="16">CBS 781.70</strain>
    </source>
</reference>
<name>A0A6G1GBY0_9PEZI</name>
<feature type="domain" description="PX" evidence="13">
    <location>
        <begin position="181"/>
        <end position="297"/>
    </location>
</feature>
<dbReference type="GO" id="GO:0030904">
    <property type="term" value="C:retromer complex"/>
    <property type="evidence" value="ECO:0007669"/>
    <property type="project" value="UniProtKB-ARBA"/>
</dbReference>
<dbReference type="SUPFAM" id="SSF64268">
    <property type="entry name" value="PX domain"/>
    <property type="match status" value="1"/>
</dbReference>
<dbReference type="AlphaFoldDB" id="A0A6G1GBY0"/>
<reference evidence="14 16" key="1">
    <citation type="submission" date="2020-01" db="EMBL/GenBank/DDBJ databases">
        <authorList>
            <consortium name="DOE Joint Genome Institute"/>
            <person name="Haridas S."/>
            <person name="Albert R."/>
            <person name="Binder M."/>
            <person name="Bloem J."/>
            <person name="Labutti K."/>
            <person name="Salamov A."/>
            <person name="Andreopoulos B."/>
            <person name="Baker S.E."/>
            <person name="Barry K."/>
            <person name="Bills G."/>
            <person name="Bluhm B.H."/>
            <person name="Cannon C."/>
            <person name="Castanera R."/>
            <person name="Culley D.E."/>
            <person name="Daum C."/>
            <person name="Ezra D."/>
            <person name="Gonzalez J.B."/>
            <person name="Henrissat B."/>
            <person name="Kuo A."/>
            <person name="Liang C."/>
            <person name="Lipzen A."/>
            <person name="Lutzoni F."/>
            <person name="Magnuson J."/>
            <person name="Mondo S."/>
            <person name="Nolan M."/>
            <person name="Ohm R."/>
            <person name="Pangilinan J."/>
            <person name="Park H.-J."/>
            <person name="Ramirez L."/>
            <person name="Alfaro M."/>
            <person name="Sun H."/>
            <person name="Tritt A."/>
            <person name="Yoshinaga Y."/>
            <person name="Zwiers L.-H."/>
            <person name="Turgeon B.G."/>
            <person name="Goodwin S.B."/>
            <person name="Spatafora J.W."/>
            <person name="Crous P.W."/>
            <person name="Grigoriev I.V."/>
        </authorList>
    </citation>
    <scope>NUCLEOTIDE SEQUENCE</scope>
    <source>
        <strain evidence="14 16">CBS 781.70</strain>
    </source>
</reference>
<feature type="compositionally biased region" description="Low complexity" evidence="12">
    <location>
        <begin position="597"/>
        <end position="608"/>
    </location>
</feature>
<comment type="similarity">
    <text evidence="4">Belongs to the sorting nexin family.</text>
</comment>
<dbReference type="Pfam" id="PF00787">
    <property type="entry name" value="PX"/>
    <property type="match status" value="1"/>
</dbReference>
<dbReference type="InterPro" id="IPR037868">
    <property type="entry name" value="PX_Vps5"/>
</dbReference>
<dbReference type="CDD" id="cd07627">
    <property type="entry name" value="BAR_Vps5p"/>
    <property type="match status" value="1"/>
</dbReference>
<feature type="compositionally biased region" description="Low complexity" evidence="12">
    <location>
        <begin position="36"/>
        <end position="46"/>
    </location>
</feature>
<dbReference type="GO" id="GO:0042147">
    <property type="term" value="P:retrograde transport, endosome to Golgi"/>
    <property type="evidence" value="ECO:0007669"/>
    <property type="project" value="TreeGrafter"/>
</dbReference>
<dbReference type="GO" id="GO:0035091">
    <property type="term" value="F:phosphatidylinositol binding"/>
    <property type="evidence" value="ECO:0007669"/>
    <property type="project" value="InterPro"/>
</dbReference>
<evidence type="ECO:0000256" key="7">
    <source>
        <dbReference type="ARBA" id="ARBA00022553"/>
    </source>
</evidence>
<dbReference type="InterPro" id="IPR035803">
    <property type="entry name" value="BAR_Vps5"/>
</dbReference>
<dbReference type="InterPro" id="IPR001683">
    <property type="entry name" value="PX_dom"/>
</dbReference>
<evidence type="ECO:0000256" key="2">
    <source>
        <dbReference type="ARBA" id="ARBA00004496"/>
    </source>
</evidence>
<dbReference type="PANTHER" id="PTHR10555">
    <property type="entry name" value="SORTING NEXIN"/>
    <property type="match status" value="1"/>
</dbReference>
<feature type="compositionally biased region" description="Polar residues" evidence="12">
    <location>
        <begin position="16"/>
        <end position="35"/>
    </location>
</feature>
<dbReference type="GO" id="GO:0045053">
    <property type="term" value="P:protein retention in Golgi apparatus"/>
    <property type="evidence" value="ECO:0007669"/>
    <property type="project" value="TreeGrafter"/>
</dbReference>
<evidence type="ECO:0000256" key="12">
    <source>
        <dbReference type="SAM" id="MobiDB-lite"/>
    </source>
</evidence>
<dbReference type="PANTHER" id="PTHR10555:SF170">
    <property type="entry name" value="FI18122P1"/>
    <property type="match status" value="1"/>
</dbReference>
<dbReference type="PROSITE" id="PS50195">
    <property type="entry name" value="PX"/>
    <property type="match status" value="1"/>
</dbReference>
<evidence type="ECO:0000256" key="1">
    <source>
        <dbReference type="ARBA" id="ARBA00004287"/>
    </source>
</evidence>
<organism evidence="14">
    <name type="scientific">Eremomyces bilateralis CBS 781.70</name>
    <dbReference type="NCBI Taxonomy" id="1392243"/>
    <lineage>
        <taxon>Eukaryota</taxon>
        <taxon>Fungi</taxon>
        <taxon>Dikarya</taxon>
        <taxon>Ascomycota</taxon>
        <taxon>Pezizomycotina</taxon>
        <taxon>Dothideomycetes</taxon>
        <taxon>Dothideomycetes incertae sedis</taxon>
        <taxon>Eremomycetales</taxon>
        <taxon>Eremomycetaceae</taxon>
        <taxon>Eremomyces</taxon>
    </lineage>
</organism>
<dbReference type="GO" id="GO:0005794">
    <property type="term" value="C:Golgi apparatus"/>
    <property type="evidence" value="ECO:0007669"/>
    <property type="project" value="UniProtKB-SubCell"/>
</dbReference>
<dbReference type="GO" id="GO:0005829">
    <property type="term" value="C:cytosol"/>
    <property type="evidence" value="ECO:0007669"/>
    <property type="project" value="GOC"/>
</dbReference>
<dbReference type="GeneID" id="54419307"/>
<accession>A0A6G1GBY0</accession>
<protein>
    <submittedName>
        <fullName evidence="14 16">Sorting nexin 3</fullName>
    </submittedName>
</protein>
<keyword evidence="7" id="KW-0597">Phosphoprotein</keyword>